<proteinExistence type="predicted"/>
<evidence type="ECO:0000313" key="2">
    <source>
        <dbReference type="EMBL" id="KAJ8883894.1"/>
    </source>
</evidence>
<organism evidence="2 3">
    <name type="scientific">Dryococelus australis</name>
    <dbReference type="NCBI Taxonomy" id="614101"/>
    <lineage>
        <taxon>Eukaryota</taxon>
        <taxon>Metazoa</taxon>
        <taxon>Ecdysozoa</taxon>
        <taxon>Arthropoda</taxon>
        <taxon>Hexapoda</taxon>
        <taxon>Insecta</taxon>
        <taxon>Pterygota</taxon>
        <taxon>Neoptera</taxon>
        <taxon>Polyneoptera</taxon>
        <taxon>Phasmatodea</taxon>
        <taxon>Verophasmatodea</taxon>
        <taxon>Anareolatae</taxon>
        <taxon>Phasmatidae</taxon>
        <taxon>Eurycanthinae</taxon>
        <taxon>Dryococelus</taxon>
    </lineage>
</organism>
<name>A0ABQ9HHV4_9NEOP</name>
<feature type="region of interest" description="Disordered" evidence="1">
    <location>
        <begin position="387"/>
        <end position="416"/>
    </location>
</feature>
<protein>
    <submittedName>
        <fullName evidence="2">Uncharacterized protein</fullName>
    </submittedName>
</protein>
<evidence type="ECO:0000313" key="3">
    <source>
        <dbReference type="Proteomes" id="UP001159363"/>
    </source>
</evidence>
<comment type="caution">
    <text evidence="2">The sequence shown here is derived from an EMBL/GenBank/DDBJ whole genome shotgun (WGS) entry which is preliminary data.</text>
</comment>
<evidence type="ECO:0000256" key="1">
    <source>
        <dbReference type="SAM" id="MobiDB-lite"/>
    </source>
</evidence>
<keyword evidence="3" id="KW-1185">Reference proteome</keyword>
<dbReference type="EMBL" id="JARBHB010000005">
    <property type="protein sequence ID" value="KAJ8883894.1"/>
    <property type="molecule type" value="Genomic_DNA"/>
</dbReference>
<feature type="non-terminal residue" evidence="2">
    <location>
        <position position="650"/>
    </location>
</feature>
<accession>A0ABQ9HHV4</accession>
<dbReference type="Proteomes" id="UP001159363">
    <property type="component" value="Chromosome 4"/>
</dbReference>
<sequence>MAEKLRTRTWGQRSWVMESSILGQWSQGKGLESRLCNKKTKPLRIHGDAVAERLACSPLTKANRVQYPAGSLPDFRMWKSCRTMPGISSFPRPFIPALLHTRLNHLWALTFSTVRTHICTHQKTSAPLDVADLIGTIEQGKWEARCSVMVRVLASHLGEPRSIPAWIYARGNRSGRCRWSAGFLGDHPFPPLLHSDAAQYSSHFTLIGSHDHDSSRSYILPLLLGSSSETLSGWFPAAGHRSISWSSRTRHAGWHRSQSHSSTFPYPPLGLRTTFPDESENNDTLLSNHISIPVERFRGEKNAVGGWREGNKHLSGLTENRTPSLRNAKSSYKLSNMVPRFVSSSSPPIELLRQWWGDPHVVRCRRDLPFGTKIRVAHRNREIQCLENFRPRPKLPPGVAPPPPASPPPPNSHAQRQLKVVLASSQLIEHDDVSLNCVISHGALVSECITPQMLHCRFRSDGKWIWAVLRGLESRRELKCTGEWKREILEKTRLSATSFGTIPNAKIWESKPVHLYGEESSLTTTAPRPLSVLVPQCRSDFKNAFTHEANGAFDARVIVTPRCSLVTRLGVSRFSVPYVLEPWRIDLDSQLTATFRGLAESAPLSGARVNYAALPSPLRDTRIIPVNQSANNDALLLITGQLRARAPSHG</sequence>
<reference evidence="2 3" key="1">
    <citation type="submission" date="2023-02" db="EMBL/GenBank/DDBJ databases">
        <title>LHISI_Scaffold_Assembly.</title>
        <authorList>
            <person name="Stuart O.P."/>
            <person name="Cleave R."/>
            <person name="Magrath M.J.L."/>
            <person name="Mikheyev A.S."/>
        </authorList>
    </citation>
    <scope>NUCLEOTIDE SEQUENCE [LARGE SCALE GENOMIC DNA]</scope>
    <source>
        <strain evidence="2">Daus_M_001</strain>
        <tissue evidence="2">Leg muscle</tissue>
    </source>
</reference>
<feature type="compositionally biased region" description="Pro residues" evidence="1">
    <location>
        <begin position="394"/>
        <end position="411"/>
    </location>
</feature>
<gene>
    <name evidence="2" type="ORF">PR048_015749</name>
</gene>